<organism evidence="2 3">
    <name type="scientific">Streptomyces ruber</name>
    <dbReference type="NCBI Taxonomy" id="83378"/>
    <lineage>
        <taxon>Bacteria</taxon>
        <taxon>Bacillati</taxon>
        <taxon>Actinomycetota</taxon>
        <taxon>Actinomycetes</taxon>
        <taxon>Kitasatosporales</taxon>
        <taxon>Streptomycetaceae</taxon>
        <taxon>Streptomyces</taxon>
    </lineage>
</organism>
<evidence type="ECO:0000313" key="2">
    <source>
        <dbReference type="EMBL" id="GGQ40666.1"/>
    </source>
</evidence>
<name>A0A918B9C2_9ACTN</name>
<gene>
    <name evidence="2" type="ORF">GCM10010145_05870</name>
</gene>
<sequence length="163" mass="17224">MGRVVRRILFPAGTAGRDHRPGPRAGTTGRDHGPRAVSTGRDHGPRAVSTCGHLPGPPFPRAGRAAEGAVGQLRQAVASYPCCPVSSQVASLIAVRVRSFFASAGSAAGRPREQGYVPWSCGSVSRAGAGRVMGRTGYGTRAARRRIRVPDQWCWYATSEMPT</sequence>
<dbReference type="Proteomes" id="UP000620156">
    <property type="component" value="Unassembled WGS sequence"/>
</dbReference>
<feature type="compositionally biased region" description="Basic and acidic residues" evidence="1">
    <location>
        <begin position="29"/>
        <end position="45"/>
    </location>
</feature>
<reference evidence="2" key="2">
    <citation type="submission" date="2020-09" db="EMBL/GenBank/DDBJ databases">
        <authorList>
            <person name="Sun Q."/>
            <person name="Ohkuma M."/>
        </authorList>
    </citation>
    <scope>NUCLEOTIDE SEQUENCE</scope>
    <source>
        <strain evidence="2">JCM 3131</strain>
    </source>
</reference>
<proteinExistence type="predicted"/>
<reference evidence="2" key="1">
    <citation type="journal article" date="2014" name="Int. J. Syst. Evol. Microbiol.">
        <title>Complete genome sequence of Corynebacterium casei LMG S-19264T (=DSM 44701T), isolated from a smear-ripened cheese.</title>
        <authorList>
            <consortium name="US DOE Joint Genome Institute (JGI-PGF)"/>
            <person name="Walter F."/>
            <person name="Albersmeier A."/>
            <person name="Kalinowski J."/>
            <person name="Ruckert C."/>
        </authorList>
    </citation>
    <scope>NUCLEOTIDE SEQUENCE</scope>
    <source>
        <strain evidence="2">JCM 3131</strain>
    </source>
</reference>
<dbReference type="AlphaFoldDB" id="A0A918B9C2"/>
<dbReference type="EMBL" id="BMQK01000001">
    <property type="protein sequence ID" value="GGQ40666.1"/>
    <property type="molecule type" value="Genomic_DNA"/>
</dbReference>
<protein>
    <submittedName>
        <fullName evidence="2">Uncharacterized protein</fullName>
    </submittedName>
</protein>
<keyword evidence="3" id="KW-1185">Reference proteome</keyword>
<evidence type="ECO:0000313" key="3">
    <source>
        <dbReference type="Proteomes" id="UP000620156"/>
    </source>
</evidence>
<evidence type="ECO:0000256" key="1">
    <source>
        <dbReference type="SAM" id="MobiDB-lite"/>
    </source>
</evidence>
<accession>A0A918B9C2</accession>
<feature type="region of interest" description="Disordered" evidence="1">
    <location>
        <begin position="11"/>
        <end position="47"/>
    </location>
</feature>
<comment type="caution">
    <text evidence="2">The sequence shown here is derived from an EMBL/GenBank/DDBJ whole genome shotgun (WGS) entry which is preliminary data.</text>
</comment>